<dbReference type="InterPro" id="IPR024467">
    <property type="entry name" value="Xre/MbcA/ParS-like_toxin-bd"/>
</dbReference>
<comment type="caution">
    <text evidence="2">The sequence shown here is derived from an EMBL/GenBank/DDBJ whole genome shotgun (WGS) entry which is preliminary data.</text>
</comment>
<evidence type="ECO:0000313" key="3">
    <source>
        <dbReference type="Proteomes" id="UP000293952"/>
    </source>
</evidence>
<reference evidence="2 3" key="1">
    <citation type="submission" date="2019-02" db="EMBL/GenBank/DDBJ databases">
        <title>Genome sequence of the sea-ice species Brumimicrobium glaciale.</title>
        <authorList>
            <person name="Bowman J.P."/>
        </authorList>
    </citation>
    <scope>NUCLEOTIDE SEQUENCE [LARGE SCALE GENOMIC DNA]</scope>
    <source>
        <strain evidence="2 3">IC156</strain>
    </source>
</reference>
<dbReference type="Proteomes" id="UP000293952">
    <property type="component" value="Unassembled WGS sequence"/>
</dbReference>
<dbReference type="EMBL" id="SETE01000001">
    <property type="protein sequence ID" value="RYM35682.1"/>
    <property type="molecule type" value="Genomic_DNA"/>
</dbReference>
<dbReference type="AlphaFoldDB" id="A0A4Q4KRX5"/>
<evidence type="ECO:0000313" key="2">
    <source>
        <dbReference type="EMBL" id="RYM35682.1"/>
    </source>
</evidence>
<accession>A0A4Q4KRX5</accession>
<dbReference type="OrthoDB" id="5770459at2"/>
<sequence>MSGENQHTDNNLSFVSEAPTQYYTGIDAQMPIHSLTSIQKMDIVENRISKNYLVLFKKLANLDYDALALALSVTRATLINKKGSEKFSDTISEKILALADLYSFGYEVFEEKEKFNQWMFFPNQALGGKVPFDFTSNQYGREEIHNLIGRVAYGVYS</sequence>
<feature type="domain" description="Antitoxin Xre/MbcA/ParS-like toxin-binding" evidence="1">
    <location>
        <begin position="106"/>
        <end position="154"/>
    </location>
</feature>
<protein>
    <submittedName>
        <fullName evidence="2">DUF2384 domain-containing protein</fullName>
    </submittedName>
</protein>
<keyword evidence="3" id="KW-1185">Reference proteome</keyword>
<evidence type="ECO:0000259" key="1">
    <source>
        <dbReference type="Pfam" id="PF09722"/>
    </source>
</evidence>
<name>A0A4Q4KRX5_9FLAO</name>
<organism evidence="2 3">
    <name type="scientific">Brumimicrobium glaciale</name>
    <dbReference type="NCBI Taxonomy" id="200475"/>
    <lineage>
        <taxon>Bacteria</taxon>
        <taxon>Pseudomonadati</taxon>
        <taxon>Bacteroidota</taxon>
        <taxon>Flavobacteriia</taxon>
        <taxon>Flavobacteriales</taxon>
        <taxon>Crocinitomicaceae</taxon>
        <taxon>Brumimicrobium</taxon>
    </lineage>
</organism>
<dbReference type="RefSeq" id="WP_130092049.1">
    <property type="nucleotide sequence ID" value="NZ_SETE01000001.1"/>
</dbReference>
<proteinExistence type="predicted"/>
<gene>
    <name evidence="2" type="ORF">ERX46_01435</name>
</gene>
<dbReference type="Pfam" id="PF09722">
    <property type="entry name" value="Xre_MbcA_ParS_C"/>
    <property type="match status" value="1"/>
</dbReference>